<reference evidence="3" key="1">
    <citation type="journal article" date="2019" name="Curr. Biol.">
        <title>Genome Sequence of Striga asiatica Provides Insight into the Evolution of Plant Parasitism.</title>
        <authorList>
            <person name="Yoshida S."/>
            <person name="Kim S."/>
            <person name="Wafula E.K."/>
            <person name="Tanskanen J."/>
            <person name="Kim Y.M."/>
            <person name="Honaas L."/>
            <person name="Yang Z."/>
            <person name="Spallek T."/>
            <person name="Conn C.E."/>
            <person name="Ichihashi Y."/>
            <person name="Cheong K."/>
            <person name="Cui S."/>
            <person name="Der J.P."/>
            <person name="Gundlach H."/>
            <person name="Jiao Y."/>
            <person name="Hori C."/>
            <person name="Ishida J.K."/>
            <person name="Kasahara H."/>
            <person name="Kiba T."/>
            <person name="Kim M.S."/>
            <person name="Koo N."/>
            <person name="Laohavisit A."/>
            <person name="Lee Y.H."/>
            <person name="Lumba S."/>
            <person name="McCourt P."/>
            <person name="Mortimer J.C."/>
            <person name="Mutuku J.M."/>
            <person name="Nomura T."/>
            <person name="Sasaki-Sekimoto Y."/>
            <person name="Seto Y."/>
            <person name="Wang Y."/>
            <person name="Wakatake T."/>
            <person name="Sakakibara H."/>
            <person name="Demura T."/>
            <person name="Yamaguchi S."/>
            <person name="Yoneyama K."/>
            <person name="Manabe R.I."/>
            <person name="Nelson D.C."/>
            <person name="Schulman A.H."/>
            <person name="Timko M.P."/>
            <person name="dePamphilis C.W."/>
            <person name="Choi D."/>
            <person name="Shirasu K."/>
        </authorList>
    </citation>
    <scope>NUCLEOTIDE SEQUENCE [LARGE SCALE GENOMIC DNA]</scope>
    <source>
        <strain evidence="3">cv. UVA1</strain>
    </source>
</reference>
<keyword evidence="3" id="KW-1185">Reference proteome</keyword>
<comment type="caution">
    <text evidence="2">The sequence shown here is derived from an EMBL/GenBank/DDBJ whole genome shotgun (WGS) entry which is preliminary data.</text>
</comment>
<name>A0A5A7RIL8_STRAF</name>
<evidence type="ECO:0000313" key="3">
    <source>
        <dbReference type="Proteomes" id="UP000325081"/>
    </source>
</evidence>
<dbReference type="Proteomes" id="UP000325081">
    <property type="component" value="Unassembled WGS sequence"/>
</dbReference>
<feature type="non-terminal residue" evidence="2">
    <location>
        <position position="1"/>
    </location>
</feature>
<feature type="non-terminal residue" evidence="2">
    <location>
        <position position="143"/>
    </location>
</feature>
<sequence length="143" mass="15615">PKKLESQGYTTADSLALVHALLSPLPISPTHFSKQVLETGVGFLYISVYINTMGAVCSAGTVKKSRKPTDSEQEKSSGFSGKLKSIGSFGRHKKSDDPYTYTDEIDVFRKENLYDSGELHLSISRELKASTPMRTPANKVGSK</sequence>
<dbReference type="AlphaFoldDB" id="A0A5A7RIL8"/>
<dbReference type="EMBL" id="BKCP01012959">
    <property type="protein sequence ID" value="GER57021.1"/>
    <property type="molecule type" value="Genomic_DNA"/>
</dbReference>
<evidence type="ECO:0000256" key="1">
    <source>
        <dbReference type="SAM" id="MobiDB-lite"/>
    </source>
</evidence>
<protein>
    <submittedName>
        <fullName evidence="2">Electron transport complex protein RnfA</fullName>
    </submittedName>
</protein>
<gene>
    <name evidence="2" type="ORF">STAS_34796</name>
</gene>
<accession>A0A5A7RIL8</accession>
<dbReference type="OrthoDB" id="2020544at2759"/>
<feature type="region of interest" description="Disordered" evidence="1">
    <location>
        <begin position="61"/>
        <end position="101"/>
    </location>
</feature>
<organism evidence="2 3">
    <name type="scientific">Striga asiatica</name>
    <name type="common">Asiatic witchweed</name>
    <name type="synonym">Buchnera asiatica</name>
    <dbReference type="NCBI Taxonomy" id="4170"/>
    <lineage>
        <taxon>Eukaryota</taxon>
        <taxon>Viridiplantae</taxon>
        <taxon>Streptophyta</taxon>
        <taxon>Embryophyta</taxon>
        <taxon>Tracheophyta</taxon>
        <taxon>Spermatophyta</taxon>
        <taxon>Magnoliopsida</taxon>
        <taxon>eudicotyledons</taxon>
        <taxon>Gunneridae</taxon>
        <taxon>Pentapetalae</taxon>
        <taxon>asterids</taxon>
        <taxon>lamiids</taxon>
        <taxon>Lamiales</taxon>
        <taxon>Orobanchaceae</taxon>
        <taxon>Buchnereae</taxon>
        <taxon>Striga</taxon>
    </lineage>
</organism>
<evidence type="ECO:0000313" key="2">
    <source>
        <dbReference type="EMBL" id="GER57021.1"/>
    </source>
</evidence>
<proteinExistence type="predicted"/>